<proteinExistence type="inferred from homology"/>
<dbReference type="InterPro" id="IPR006130">
    <property type="entry name" value="Asp/Orn_carbamoylTrfase"/>
</dbReference>
<evidence type="ECO:0000313" key="8">
    <source>
        <dbReference type="EMBL" id="WMS86479.1"/>
    </source>
</evidence>
<keyword evidence="3 5" id="KW-0808">Transferase</keyword>
<dbReference type="InterPro" id="IPR006131">
    <property type="entry name" value="Asp_carbamoyltransf_Asp/Orn-bd"/>
</dbReference>
<evidence type="ECO:0000256" key="1">
    <source>
        <dbReference type="ARBA" id="ARBA00007805"/>
    </source>
</evidence>
<comment type="catalytic activity">
    <reaction evidence="4">
        <text>carbamoyl phosphate + L-ornithine = L-citrulline + phosphate + H(+)</text>
        <dbReference type="Rhea" id="RHEA:19513"/>
        <dbReference type="ChEBI" id="CHEBI:15378"/>
        <dbReference type="ChEBI" id="CHEBI:43474"/>
        <dbReference type="ChEBI" id="CHEBI:46911"/>
        <dbReference type="ChEBI" id="CHEBI:57743"/>
        <dbReference type="ChEBI" id="CHEBI:58228"/>
        <dbReference type="EC" id="2.1.3.3"/>
    </reaction>
</comment>
<evidence type="ECO:0000259" key="6">
    <source>
        <dbReference type="Pfam" id="PF00185"/>
    </source>
</evidence>
<dbReference type="Proteomes" id="UP001239782">
    <property type="component" value="Chromosome"/>
</dbReference>
<dbReference type="SUPFAM" id="SSF53671">
    <property type="entry name" value="Aspartate/ornithine carbamoyltransferase"/>
    <property type="match status" value="1"/>
</dbReference>
<dbReference type="PRINTS" id="PR00102">
    <property type="entry name" value="OTCASE"/>
</dbReference>
<dbReference type="GO" id="GO:0042450">
    <property type="term" value="P:L-arginine biosynthetic process via ornithine"/>
    <property type="evidence" value="ECO:0007669"/>
    <property type="project" value="TreeGrafter"/>
</dbReference>
<organism evidence="8 9">
    <name type="scientific">Pleionea litopenaei</name>
    <dbReference type="NCBI Taxonomy" id="3070815"/>
    <lineage>
        <taxon>Bacteria</taxon>
        <taxon>Pseudomonadati</taxon>
        <taxon>Pseudomonadota</taxon>
        <taxon>Gammaproteobacteria</taxon>
        <taxon>Oceanospirillales</taxon>
        <taxon>Pleioneaceae</taxon>
        <taxon>Pleionea</taxon>
    </lineage>
</organism>
<feature type="domain" description="Aspartate/ornithine carbamoyltransferase carbamoyl-P binding" evidence="7">
    <location>
        <begin position="7"/>
        <end position="143"/>
    </location>
</feature>
<dbReference type="FunFam" id="3.40.50.1370:FF:000008">
    <property type="entry name" value="Ornithine carbamoyltransferase"/>
    <property type="match status" value="1"/>
</dbReference>
<reference evidence="8 9" key="1">
    <citation type="submission" date="2023-08" db="EMBL/GenBank/DDBJ databases">
        <title>Pleionea litopenaei sp. nov., isolated from stomach of juvenile Litopenaeus vannamei.</title>
        <authorList>
            <person name="Rho A.M."/>
            <person name="Hwang C.Y."/>
        </authorList>
    </citation>
    <scope>NUCLEOTIDE SEQUENCE [LARGE SCALE GENOMIC DNA]</scope>
    <source>
        <strain evidence="8 9">HL-JVS1</strain>
    </source>
</reference>
<dbReference type="Pfam" id="PF00185">
    <property type="entry name" value="OTCace"/>
    <property type="match status" value="1"/>
</dbReference>
<accession>A0AA51RS50</accession>
<sequence>MGSHQQNFITGSELSGQQLVELLNLSKKLVARPEDYRHALRNKHFVMLFEKPSLRTRASFEVGIEKMGGKVHFYDMQHSKIGQREPIVDLAQNLQQWYDAVIARVDEHQTLREIQTYCELPVINALCDQFHPCQALADIFTLFEINEQLEDWHIAYVGDANNVTRSLLVCASLLNIEISVVTPKGNSFSNEEKNSWSEKNKGRIHFLSSAEQLEKCHVIYTDVWQSMGQQKLTEEALLELSSFQVNDSFMQRTKARYFMHCQPVHRGQEVTSEVCDGKQSLMYQQSRNRMIAQQALIYSTFSGLIL</sequence>
<dbReference type="GO" id="GO:0004585">
    <property type="term" value="F:ornithine carbamoyltransferase activity"/>
    <property type="evidence" value="ECO:0007669"/>
    <property type="project" value="UniProtKB-EC"/>
</dbReference>
<evidence type="ECO:0000259" key="7">
    <source>
        <dbReference type="Pfam" id="PF02729"/>
    </source>
</evidence>
<dbReference type="PANTHER" id="PTHR45753:SF3">
    <property type="entry name" value="ORNITHINE TRANSCARBAMYLASE, MITOCHONDRIAL"/>
    <property type="match status" value="1"/>
</dbReference>
<protein>
    <recommendedName>
        <fullName evidence="2">ornithine carbamoyltransferase</fullName>
        <ecNumber evidence="2">2.1.3.3</ecNumber>
    </recommendedName>
</protein>
<evidence type="ECO:0000256" key="2">
    <source>
        <dbReference type="ARBA" id="ARBA00013007"/>
    </source>
</evidence>
<dbReference type="AlphaFoldDB" id="A0AA51RS50"/>
<feature type="domain" description="Aspartate/ornithine carbamoyltransferase Asp/Orn-binding" evidence="6">
    <location>
        <begin position="151"/>
        <end position="299"/>
    </location>
</feature>
<dbReference type="GO" id="GO:0016597">
    <property type="term" value="F:amino acid binding"/>
    <property type="evidence" value="ECO:0007669"/>
    <property type="project" value="InterPro"/>
</dbReference>
<evidence type="ECO:0000256" key="3">
    <source>
        <dbReference type="ARBA" id="ARBA00022679"/>
    </source>
</evidence>
<dbReference type="InterPro" id="IPR036901">
    <property type="entry name" value="Asp/Orn_carbamoylTrfase_sf"/>
</dbReference>
<gene>
    <name evidence="8" type="ORF">Q9312_14755</name>
</gene>
<dbReference type="EMBL" id="CP133548">
    <property type="protein sequence ID" value="WMS86479.1"/>
    <property type="molecule type" value="Genomic_DNA"/>
</dbReference>
<dbReference type="InterPro" id="IPR002292">
    <property type="entry name" value="Orn/put_carbamltrans"/>
</dbReference>
<keyword evidence="9" id="KW-1185">Reference proteome</keyword>
<comment type="similarity">
    <text evidence="1">Belongs to the aspartate/ornithine carbamoyltransferase superfamily. OTCase family.</text>
</comment>
<evidence type="ECO:0000256" key="4">
    <source>
        <dbReference type="ARBA" id="ARBA00048772"/>
    </source>
</evidence>
<dbReference type="GO" id="GO:0019240">
    <property type="term" value="P:citrulline biosynthetic process"/>
    <property type="evidence" value="ECO:0007669"/>
    <property type="project" value="TreeGrafter"/>
</dbReference>
<dbReference type="EC" id="2.1.3.3" evidence="2"/>
<dbReference type="RefSeq" id="WP_309201624.1">
    <property type="nucleotide sequence ID" value="NZ_CP133548.1"/>
</dbReference>
<name>A0AA51RS50_9GAMM</name>
<dbReference type="PRINTS" id="PR00100">
    <property type="entry name" value="AOTCASE"/>
</dbReference>
<dbReference type="KEGG" id="plei:Q9312_14755"/>
<evidence type="ECO:0000256" key="5">
    <source>
        <dbReference type="RuleBase" id="RU003634"/>
    </source>
</evidence>
<dbReference type="PANTHER" id="PTHR45753">
    <property type="entry name" value="ORNITHINE CARBAMOYLTRANSFERASE, MITOCHONDRIAL"/>
    <property type="match status" value="1"/>
</dbReference>
<dbReference type="InterPro" id="IPR006132">
    <property type="entry name" value="Asp/Orn_carbamoyltranf_P-bd"/>
</dbReference>
<evidence type="ECO:0000313" key="9">
    <source>
        <dbReference type="Proteomes" id="UP001239782"/>
    </source>
</evidence>
<dbReference type="Pfam" id="PF02729">
    <property type="entry name" value="OTCace_N"/>
    <property type="match status" value="1"/>
</dbReference>
<dbReference type="Gene3D" id="3.40.50.1370">
    <property type="entry name" value="Aspartate/ornithine carbamoyltransferase"/>
    <property type="match status" value="2"/>
</dbReference>